<dbReference type="Proteomes" id="UP001320420">
    <property type="component" value="Unassembled WGS sequence"/>
</dbReference>
<reference evidence="9 10" key="1">
    <citation type="submission" date="2024-02" db="EMBL/GenBank/DDBJ databases">
        <title>De novo assembly and annotation of 12 fungi associated with fruit tree decline syndrome in Ontario, Canada.</title>
        <authorList>
            <person name="Sulman M."/>
            <person name="Ellouze W."/>
            <person name="Ilyukhin E."/>
        </authorList>
    </citation>
    <scope>NUCLEOTIDE SEQUENCE [LARGE SCALE GENOMIC DNA]</scope>
    <source>
        <strain evidence="9 10">M11/M66-122</strain>
    </source>
</reference>
<proteinExistence type="inferred from homology"/>
<organism evidence="9 10">
    <name type="scientific">Diatrype stigma</name>
    <dbReference type="NCBI Taxonomy" id="117547"/>
    <lineage>
        <taxon>Eukaryota</taxon>
        <taxon>Fungi</taxon>
        <taxon>Dikarya</taxon>
        <taxon>Ascomycota</taxon>
        <taxon>Pezizomycotina</taxon>
        <taxon>Sordariomycetes</taxon>
        <taxon>Xylariomycetidae</taxon>
        <taxon>Xylariales</taxon>
        <taxon>Diatrypaceae</taxon>
        <taxon>Diatrype</taxon>
    </lineage>
</organism>
<dbReference type="InterPro" id="IPR052337">
    <property type="entry name" value="SAT4-like"/>
</dbReference>
<feature type="transmembrane region" description="Helical" evidence="7">
    <location>
        <begin position="6"/>
        <end position="22"/>
    </location>
</feature>
<keyword evidence="4 7" id="KW-0472">Membrane</keyword>
<keyword evidence="10" id="KW-1185">Reference proteome</keyword>
<evidence type="ECO:0000256" key="1">
    <source>
        <dbReference type="ARBA" id="ARBA00004141"/>
    </source>
</evidence>
<dbReference type="EMBL" id="JAKJXP020000219">
    <property type="protein sequence ID" value="KAK7737855.1"/>
    <property type="molecule type" value="Genomic_DNA"/>
</dbReference>
<comment type="subcellular location">
    <subcellularLocation>
        <location evidence="1">Membrane</location>
        <topology evidence="1">Multi-pass membrane protein</topology>
    </subcellularLocation>
</comment>
<keyword evidence="2 7" id="KW-0812">Transmembrane</keyword>
<evidence type="ECO:0000256" key="3">
    <source>
        <dbReference type="ARBA" id="ARBA00022989"/>
    </source>
</evidence>
<feature type="transmembrane region" description="Helical" evidence="7">
    <location>
        <begin position="34"/>
        <end position="56"/>
    </location>
</feature>
<evidence type="ECO:0000313" key="9">
    <source>
        <dbReference type="EMBL" id="KAK7737855.1"/>
    </source>
</evidence>
<dbReference type="AlphaFoldDB" id="A0AAN9UAD7"/>
<evidence type="ECO:0000313" key="10">
    <source>
        <dbReference type="Proteomes" id="UP001320420"/>
    </source>
</evidence>
<keyword evidence="3 7" id="KW-1133">Transmembrane helix</keyword>
<feature type="transmembrane region" description="Helical" evidence="7">
    <location>
        <begin position="164"/>
        <end position="185"/>
    </location>
</feature>
<dbReference type="PANTHER" id="PTHR33048:SF47">
    <property type="entry name" value="INTEGRAL MEMBRANE PROTEIN-RELATED"/>
    <property type="match status" value="1"/>
</dbReference>
<feature type="domain" description="Rhodopsin" evidence="8">
    <location>
        <begin position="18"/>
        <end position="150"/>
    </location>
</feature>
<evidence type="ECO:0000256" key="4">
    <source>
        <dbReference type="ARBA" id="ARBA00023136"/>
    </source>
</evidence>
<name>A0AAN9UAD7_9PEZI</name>
<dbReference type="InterPro" id="IPR049326">
    <property type="entry name" value="Rhodopsin_dom_fungi"/>
</dbReference>
<feature type="region of interest" description="Disordered" evidence="6">
    <location>
        <begin position="259"/>
        <end position="278"/>
    </location>
</feature>
<protein>
    <recommendedName>
        <fullName evidence="8">Rhodopsin domain-containing protein</fullName>
    </recommendedName>
</protein>
<evidence type="ECO:0000256" key="6">
    <source>
        <dbReference type="SAM" id="MobiDB-lite"/>
    </source>
</evidence>
<evidence type="ECO:0000259" key="8">
    <source>
        <dbReference type="Pfam" id="PF20684"/>
    </source>
</evidence>
<evidence type="ECO:0000256" key="5">
    <source>
        <dbReference type="ARBA" id="ARBA00038359"/>
    </source>
</evidence>
<comment type="caution">
    <text evidence="9">The sequence shown here is derived from an EMBL/GenBank/DDBJ whole genome shotgun (WGS) entry which is preliminary data.</text>
</comment>
<gene>
    <name evidence="9" type="ORF">SLS62_011422</name>
</gene>
<comment type="similarity">
    <text evidence="5">Belongs to the SAT4 family.</text>
</comment>
<sequence length="331" mass="37042">MYAVPWVLTGLSIWAVGLRVYLPRKLSRTVDADDWVMAAAVLFQIAYQVLVTMSVIKGAGKTLPPTFTPDNLIDLLKWSWFSNPLAILVSVTARVSIAILLVRIFGIRTWFKWFMIVFTSMVVIIGILNIVIVWFQAHPVQALWDFRIPVPHWSPMIQQTFSSILHVGLSLVLALSIITFGIALAKLVLIIGAMSTATDVQGDTADVFYIFSVLTLISGVEQNLVIIIGCAPKLRTITKVKPTFFSFFGSELRSLLRRTKGTPDTSLTPGSKPHHSDYSDLELQPHLRFDQIHQREALAVRNQVPGMTGQEHAGNNIHRRDDFTITNHIQT</sequence>
<dbReference type="GO" id="GO:0016020">
    <property type="term" value="C:membrane"/>
    <property type="evidence" value="ECO:0007669"/>
    <property type="project" value="UniProtKB-SubCell"/>
</dbReference>
<dbReference type="PANTHER" id="PTHR33048">
    <property type="entry name" value="PTH11-LIKE INTEGRAL MEMBRANE PROTEIN (AFU_ORTHOLOGUE AFUA_5G11245)"/>
    <property type="match status" value="1"/>
</dbReference>
<accession>A0AAN9UAD7</accession>
<feature type="transmembrane region" description="Helical" evidence="7">
    <location>
        <begin position="113"/>
        <end position="137"/>
    </location>
</feature>
<dbReference type="Pfam" id="PF20684">
    <property type="entry name" value="Fung_rhodopsin"/>
    <property type="match status" value="1"/>
</dbReference>
<evidence type="ECO:0000256" key="2">
    <source>
        <dbReference type="ARBA" id="ARBA00022692"/>
    </source>
</evidence>
<feature type="non-terminal residue" evidence="9">
    <location>
        <position position="331"/>
    </location>
</feature>
<evidence type="ECO:0000256" key="7">
    <source>
        <dbReference type="SAM" id="Phobius"/>
    </source>
</evidence>
<feature type="transmembrane region" description="Helical" evidence="7">
    <location>
        <begin position="85"/>
        <end position="106"/>
    </location>
</feature>